<keyword evidence="1" id="KW-1133">Transmembrane helix</keyword>
<evidence type="ECO:0000256" key="1">
    <source>
        <dbReference type="SAM" id="Phobius"/>
    </source>
</evidence>
<feature type="transmembrane region" description="Helical" evidence="1">
    <location>
        <begin position="76"/>
        <end position="94"/>
    </location>
</feature>
<dbReference type="Pfam" id="PF07843">
    <property type="entry name" value="DUF1634"/>
    <property type="match status" value="1"/>
</dbReference>
<protein>
    <submittedName>
        <fullName evidence="2">DUF1634 domain-containing protein</fullName>
    </submittedName>
</protein>
<dbReference type="Proteomes" id="UP000302163">
    <property type="component" value="Chromosome"/>
</dbReference>
<organism evidence="2 3">
    <name type="scientific">Jejubacter calystegiae</name>
    <dbReference type="NCBI Taxonomy" id="2579935"/>
    <lineage>
        <taxon>Bacteria</taxon>
        <taxon>Pseudomonadati</taxon>
        <taxon>Pseudomonadota</taxon>
        <taxon>Gammaproteobacteria</taxon>
        <taxon>Enterobacterales</taxon>
        <taxon>Enterobacteriaceae</taxon>
        <taxon>Jejubacter</taxon>
    </lineage>
</organism>
<sequence>MKRAENHRAIALLLSWGSTLSTLLIAAGIALTLWPLAPLPLSGSDIVRAGILVLILLPVARVVLMLIGFIRQRDGLYALIAALVLMIIAAGAWLG</sequence>
<accession>A0A4P8YIF4</accession>
<dbReference type="InterPro" id="IPR012861">
    <property type="entry name" value="DUF1634"/>
</dbReference>
<evidence type="ECO:0000313" key="2">
    <source>
        <dbReference type="EMBL" id="QCT20390.1"/>
    </source>
</evidence>
<feature type="transmembrane region" description="Helical" evidence="1">
    <location>
        <begin position="46"/>
        <end position="69"/>
    </location>
</feature>
<keyword evidence="3" id="KW-1185">Reference proteome</keyword>
<dbReference type="KEGG" id="izh:FEM41_12375"/>
<gene>
    <name evidence="2" type="ORF">FEM41_12375</name>
</gene>
<keyword evidence="1" id="KW-0472">Membrane</keyword>
<reference evidence="2 3" key="1">
    <citation type="submission" date="2019-05" db="EMBL/GenBank/DDBJ databases">
        <title>Complete genome sequence of Izhakiella calystegiae KSNA2, an endophyte isolated from beach morning glory (Calystegia soldanella).</title>
        <authorList>
            <person name="Jiang L."/>
            <person name="Jeong J.C."/>
            <person name="Kim C.Y."/>
            <person name="Kim D.H."/>
            <person name="Kim S.W."/>
            <person name="Lee j."/>
        </authorList>
    </citation>
    <scope>NUCLEOTIDE SEQUENCE [LARGE SCALE GENOMIC DNA]</scope>
    <source>
        <strain evidence="2 3">KSNA2</strain>
    </source>
</reference>
<feature type="transmembrane region" description="Helical" evidence="1">
    <location>
        <begin position="12"/>
        <end position="34"/>
    </location>
</feature>
<proteinExistence type="predicted"/>
<name>A0A4P8YIF4_9ENTR</name>
<evidence type="ECO:0000313" key="3">
    <source>
        <dbReference type="Proteomes" id="UP000302163"/>
    </source>
</evidence>
<keyword evidence="1" id="KW-0812">Transmembrane</keyword>
<dbReference type="RefSeq" id="WP_138096265.1">
    <property type="nucleotide sequence ID" value="NZ_CP040428.1"/>
</dbReference>
<dbReference type="EMBL" id="CP040428">
    <property type="protein sequence ID" value="QCT20390.1"/>
    <property type="molecule type" value="Genomic_DNA"/>
</dbReference>
<dbReference type="AlphaFoldDB" id="A0A4P8YIF4"/>